<dbReference type="EMBL" id="CAXIEN010000124">
    <property type="protein sequence ID" value="CAL1279637.1"/>
    <property type="molecule type" value="Genomic_DNA"/>
</dbReference>
<dbReference type="Proteomes" id="UP001497382">
    <property type="component" value="Unassembled WGS sequence"/>
</dbReference>
<evidence type="ECO:0000313" key="2">
    <source>
        <dbReference type="Proteomes" id="UP001497382"/>
    </source>
</evidence>
<proteinExistence type="predicted"/>
<comment type="caution">
    <text evidence="1">The sequence shown here is derived from an EMBL/GenBank/DDBJ whole genome shotgun (WGS) entry which is preliminary data.</text>
</comment>
<gene>
    <name evidence="1" type="ORF">LARSCL_LOCUS10503</name>
</gene>
<sequence>MEELVVDLEVGHQEQSVNPNLMLQASKLLMDREAYLTEPKKVTTVAM</sequence>
<name>A0AAV2A6N5_9ARAC</name>
<organism evidence="1 2">
    <name type="scientific">Larinioides sclopetarius</name>
    <dbReference type="NCBI Taxonomy" id="280406"/>
    <lineage>
        <taxon>Eukaryota</taxon>
        <taxon>Metazoa</taxon>
        <taxon>Ecdysozoa</taxon>
        <taxon>Arthropoda</taxon>
        <taxon>Chelicerata</taxon>
        <taxon>Arachnida</taxon>
        <taxon>Araneae</taxon>
        <taxon>Araneomorphae</taxon>
        <taxon>Entelegynae</taxon>
        <taxon>Araneoidea</taxon>
        <taxon>Araneidae</taxon>
        <taxon>Larinioides</taxon>
    </lineage>
</organism>
<dbReference type="AlphaFoldDB" id="A0AAV2A6N5"/>
<keyword evidence="2" id="KW-1185">Reference proteome</keyword>
<accession>A0AAV2A6N5</accession>
<evidence type="ECO:0000313" key="1">
    <source>
        <dbReference type="EMBL" id="CAL1279637.1"/>
    </source>
</evidence>
<protein>
    <submittedName>
        <fullName evidence="1">Uncharacterized protein</fullName>
    </submittedName>
</protein>
<reference evidence="1 2" key="1">
    <citation type="submission" date="2024-04" db="EMBL/GenBank/DDBJ databases">
        <authorList>
            <person name="Rising A."/>
            <person name="Reimegard J."/>
            <person name="Sonavane S."/>
            <person name="Akerstrom W."/>
            <person name="Nylinder S."/>
            <person name="Hedman E."/>
            <person name="Kallberg Y."/>
        </authorList>
    </citation>
    <scope>NUCLEOTIDE SEQUENCE [LARGE SCALE GENOMIC DNA]</scope>
</reference>